<feature type="domain" description="JmjC" evidence="2">
    <location>
        <begin position="545"/>
        <end position="726"/>
    </location>
</feature>
<dbReference type="PROSITE" id="PS51184">
    <property type="entry name" value="JMJC"/>
    <property type="match status" value="1"/>
</dbReference>
<dbReference type="HOGENOM" id="CLU_303481_0_0_1"/>
<dbReference type="Gene3D" id="2.60.120.650">
    <property type="entry name" value="Cupin"/>
    <property type="match status" value="1"/>
</dbReference>
<name>W9IWW5_FUSOX</name>
<feature type="compositionally biased region" description="Polar residues" evidence="1">
    <location>
        <begin position="364"/>
        <end position="413"/>
    </location>
</feature>
<organism evidence="3 4">
    <name type="scientific">Fusarium oxysporum NRRL 32931</name>
    <dbReference type="NCBI Taxonomy" id="660029"/>
    <lineage>
        <taxon>Eukaryota</taxon>
        <taxon>Fungi</taxon>
        <taxon>Dikarya</taxon>
        <taxon>Ascomycota</taxon>
        <taxon>Pezizomycotina</taxon>
        <taxon>Sordariomycetes</taxon>
        <taxon>Hypocreomycetidae</taxon>
        <taxon>Hypocreales</taxon>
        <taxon>Nectriaceae</taxon>
        <taxon>Fusarium</taxon>
        <taxon>Fusarium oxysporum species complex</taxon>
    </lineage>
</organism>
<feature type="region of interest" description="Disordered" evidence="1">
    <location>
        <begin position="178"/>
        <end position="430"/>
    </location>
</feature>
<dbReference type="Proteomes" id="UP000030753">
    <property type="component" value="Unassembled WGS sequence"/>
</dbReference>
<feature type="compositionally biased region" description="Basic and acidic residues" evidence="1">
    <location>
        <begin position="294"/>
        <end position="304"/>
    </location>
</feature>
<feature type="region of interest" description="Disordered" evidence="1">
    <location>
        <begin position="760"/>
        <end position="786"/>
    </location>
</feature>
<sequence length="1024" mass="114136">MSNTKYDVVLAALEKLQSEFIELQTELENTPIRTRSGRQIGRKDKDVLQTVLPRLKGWSERMPTLHLYMKEAKTESQGYIASNIAVGPNQQAMDRATTDTEMNTQSEIAGRIGISEQEIPWQSPARGASPAQHAQPNASENMTIGGNVTADSLATTNDEDSEVLDASLTDTRVDTTIYVSTPHPLQDSAAMANRPPQETASREAQSAEDASMEDMPRVDDGSPTVEVSKQANAASRHRQTQPIITTEMEEERTNVNQTNDANEGRSLHDCLASSQDGQKDQTCDAPSDVQTQLSRDHPIVRNLDDISTSADDNSTQSTTTQDSIQQEGTPMADAEPEATQQTAIPAAVAGADDRRPATPGLARPSSNSEVGRNSEWSSQRSDTSGTLSPTSSTASRTDSIQTRFTTPDSTSMVEQVDKTPISENNTSIPHDLADESCYERYFVESKDAPTLVLNQLGKNMPKTLDELAETPSYANKARLPWITEKASHFNIKDQLKPEGDPDVQFNRFEKKDENGIIVSRDDPISGREFEWPDFEEGGSSMTTRQASRELEQFLEAPEKEVSYFCGIMRSIIWSSCPLYSGEQLDIKELTHVNEPYTHLGKKGSVTAMHKEDDIFGSVNVGFLGTKLFLRVLTEDTEKFEKWVRAKYKCKPCPQFVRHLNIFFEPKQLEAAGIRFELLIQRPGDLIETRPDQYHQILNLEDSLAISINHLSPGITPNFRDVNNPLEVCNECGLKGLYGRPGFHVKWVDPDVLAPGMNEATVSTKRHKRKAPPEPLEAGARNTRGYTDSSETFNKMLRIIRSEAPFFKLPSKPSLDEQYVMKMAAAILSIPAIEQFRGLVSAWRNRNEHIIVSKQGDPLKQCALYLKNASAKTALGKFQLRHSRALMARLVDDWKSERSLSRLGKKEKADLAHRLEIEGNELTNSLREGRMWNEVCGHFHGLLPFIPLNSGPPFSISVQDWKQLDKGQLKTLHQLIDCDDSRRLCEAGKALENMVAYDSPVVFEWEQENPDSQSLWGMVGSIAAD</sequence>
<gene>
    <name evidence="3" type="ORF">FOYG_03493</name>
</gene>
<evidence type="ECO:0000313" key="4">
    <source>
        <dbReference type="Proteomes" id="UP000030753"/>
    </source>
</evidence>
<reference evidence="3 4" key="1">
    <citation type="submission" date="2011-06" db="EMBL/GenBank/DDBJ databases">
        <title>The Genome Sequence of Fusarium oxysporum FOSC 3-a.</title>
        <authorList>
            <consortium name="The Broad Institute Genome Sequencing Platform"/>
            <person name="Ma L.-J."/>
            <person name="Gale L.R."/>
            <person name="Schwartz D.C."/>
            <person name="Zhou S."/>
            <person name="Corby-Kistler H."/>
            <person name="Young S.K."/>
            <person name="Zeng Q."/>
            <person name="Gargeya S."/>
            <person name="Fitzgerald M."/>
            <person name="Haas B."/>
            <person name="Abouelleil A."/>
            <person name="Alvarado L."/>
            <person name="Arachchi H.M."/>
            <person name="Berlin A."/>
            <person name="Brown A."/>
            <person name="Chapman S.B."/>
            <person name="Chen Z."/>
            <person name="Dunbar C."/>
            <person name="Freedman E."/>
            <person name="Gearin G."/>
            <person name="Gellesch M."/>
            <person name="Goldberg J."/>
            <person name="Griggs A."/>
            <person name="Gujja S."/>
            <person name="Heiman D."/>
            <person name="Howarth C."/>
            <person name="Larson L."/>
            <person name="Lui A."/>
            <person name="MacDonald P.J.P."/>
            <person name="Mehta T."/>
            <person name="Montmayeur A."/>
            <person name="Murphy C."/>
            <person name="Neiman D."/>
            <person name="Pearson M."/>
            <person name="Priest M."/>
            <person name="Roberts A."/>
            <person name="Saif S."/>
            <person name="Shea T."/>
            <person name="Shenoy N."/>
            <person name="Sisk P."/>
            <person name="Stolte C."/>
            <person name="Sykes S."/>
            <person name="Wortman J."/>
            <person name="Nusbaum C."/>
            <person name="Birren B."/>
        </authorList>
    </citation>
    <scope>NUCLEOTIDE SEQUENCE [LARGE SCALE GENOMIC DNA]</scope>
    <source>
        <strain evidence="4">FOSC 3-a</strain>
    </source>
</reference>
<accession>W9IWW5</accession>
<dbReference type="Pfam" id="PF02373">
    <property type="entry name" value="JmjC"/>
    <property type="match status" value="1"/>
</dbReference>
<protein>
    <recommendedName>
        <fullName evidence="2">JmjC domain-containing protein</fullName>
    </recommendedName>
</protein>
<feature type="region of interest" description="Disordered" evidence="1">
    <location>
        <begin position="122"/>
        <end position="145"/>
    </location>
</feature>
<evidence type="ECO:0000313" key="3">
    <source>
        <dbReference type="EMBL" id="EWY99448.1"/>
    </source>
</evidence>
<evidence type="ECO:0000259" key="2">
    <source>
        <dbReference type="PROSITE" id="PS51184"/>
    </source>
</evidence>
<dbReference type="InterPro" id="IPR003347">
    <property type="entry name" value="JmjC_dom"/>
</dbReference>
<dbReference type="OrthoDB" id="5153694at2759"/>
<feature type="compositionally biased region" description="Polar residues" evidence="1">
    <location>
        <begin position="132"/>
        <end position="145"/>
    </location>
</feature>
<proteinExistence type="predicted"/>
<dbReference type="AlphaFoldDB" id="W9IWW5"/>
<feature type="compositionally biased region" description="Low complexity" evidence="1">
    <location>
        <begin position="307"/>
        <end position="326"/>
    </location>
</feature>
<evidence type="ECO:0000256" key="1">
    <source>
        <dbReference type="SAM" id="MobiDB-lite"/>
    </source>
</evidence>
<dbReference type="SUPFAM" id="SSF51197">
    <property type="entry name" value="Clavaminate synthase-like"/>
    <property type="match status" value="1"/>
</dbReference>
<dbReference type="EMBL" id="JH717840">
    <property type="protein sequence ID" value="EWY99448.1"/>
    <property type="molecule type" value="Genomic_DNA"/>
</dbReference>
<dbReference type="SMART" id="SM00558">
    <property type="entry name" value="JmjC"/>
    <property type="match status" value="1"/>
</dbReference>